<evidence type="ECO:0000313" key="1">
    <source>
        <dbReference type="EMBL" id="PIT87504.1"/>
    </source>
</evidence>
<dbReference type="Gene3D" id="3.40.50.450">
    <property type="match status" value="1"/>
</dbReference>
<dbReference type="AlphaFoldDB" id="A0A2M6W3Y7"/>
<gene>
    <name evidence="1" type="ORF">COU31_02575</name>
</gene>
<evidence type="ECO:0008006" key="3">
    <source>
        <dbReference type="Google" id="ProtNLM"/>
    </source>
</evidence>
<reference evidence="2" key="1">
    <citation type="submission" date="2017-09" db="EMBL/GenBank/DDBJ databases">
        <title>Depth-based differentiation of microbial function through sediment-hosted aquifers and enrichment of novel symbionts in the deep terrestrial subsurface.</title>
        <authorList>
            <person name="Probst A.J."/>
            <person name="Ladd B."/>
            <person name="Jarett J.K."/>
            <person name="Geller-Mcgrath D.E."/>
            <person name="Sieber C.M.K."/>
            <person name="Emerson J.B."/>
            <person name="Anantharaman K."/>
            <person name="Thomas B.C."/>
            <person name="Malmstrom R."/>
            <person name="Stieglmeier M."/>
            <person name="Klingl A."/>
            <person name="Woyke T."/>
            <person name="Ryan C.M."/>
            <person name="Banfield J.F."/>
        </authorList>
    </citation>
    <scope>NUCLEOTIDE SEQUENCE [LARGE SCALE GENOMIC DNA]</scope>
</reference>
<accession>A0A2M6W3Y7</accession>
<organism evidence="1 2">
    <name type="scientific">Candidatus Magasanikbacteria bacterium CG10_big_fil_rev_8_21_14_0_10_40_10</name>
    <dbReference type="NCBI Taxonomy" id="1974648"/>
    <lineage>
        <taxon>Bacteria</taxon>
        <taxon>Candidatus Magasanikiibacteriota</taxon>
    </lineage>
</organism>
<evidence type="ECO:0000313" key="2">
    <source>
        <dbReference type="Proteomes" id="UP000231183"/>
    </source>
</evidence>
<dbReference type="Proteomes" id="UP000231183">
    <property type="component" value="Unassembled WGS sequence"/>
</dbReference>
<name>A0A2M6W3Y7_9BACT</name>
<comment type="caution">
    <text evidence="1">The sequence shown here is derived from an EMBL/GenBank/DDBJ whole genome shotgun (WGS) entry which is preliminary data.</text>
</comment>
<dbReference type="EMBL" id="PFBX01000025">
    <property type="protein sequence ID" value="PIT87504.1"/>
    <property type="molecule type" value="Genomic_DNA"/>
</dbReference>
<dbReference type="SUPFAM" id="SSF102405">
    <property type="entry name" value="MCP/YpsA-like"/>
    <property type="match status" value="1"/>
</dbReference>
<proteinExistence type="predicted"/>
<protein>
    <recommendedName>
        <fullName evidence="3">DUF1273 domain-containing protein</fullName>
    </recommendedName>
</protein>
<sequence length="177" mass="19778">MKWIGISGSWREKSDEIETKVRNTVREIMERGDGVISGGALGVDFVVVDEALKHDPDAGRINVFLPTTLEAYVAHYRKHASWGTITDADAESLIRQLEGLRRANPKALIEKTGVDFNEETKKEHYYGRNQDIVSASDELIAFHAKTKGSEGLGMMDTVEKARKKGIPVTLFQFDLTK</sequence>